<keyword evidence="2" id="KW-1185">Reference proteome</keyword>
<organism evidence="1 2">
    <name type="scientific">Pleurodeles waltl</name>
    <name type="common">Iberian ribbed newt</name>
    <dbReference type="NCBI Taxonomy" id="8319"/>
    <lineage>
        <taxon>Eukaryota</taxon>
        <taxon>Metazoa</taxon>
        <taxon>Chordata</taxon>
        <taxon>Craniata</taxon>
        <taxon>Vertebrata</taxon>
        <taxon>Euteleostomi</taxon>
        <taxon>Amphibia</taxon>
        <taxon>Batrachia</taxon>
        <taxon>Caudata</taxon>
        <taxon>Salamandroidea</taxon>
        <taxon>Salamandridae</taxon>
        <taxon>Pleurodelinae</taxon>
        <taxon>Pleurodeles</taxon>
    </lineage>
</organism>
<evidence type="ECO:0000313" key="2">
    <source>
        <dbReference type="Proteomes" id="UP001066276"/>
    </source>
</evidence>
<name>A0AAV7WLT1_PLEWA</name>
<accession>A0AAV7WLT1</accession>
<dbReference type="AlphaFoldDB" id="A0AAV7WLT1"/>
<comment type="caution">
    <text evidence="1">The sequence shown here is derived from an EMBL/GenBank/DDBJ whole genome shotgun (WGS) entry which is preliminary data.</text>
</comment>
<sequence>MLAYASALLSRFPLGGRAPSPLRVPVFVPWRWGWGQGGGRAVLVSSSALLVAGSGARESLSLFLKGDPLRP</sequence>
<dbReference type="Proteomes" id="UP001066276">
    <property type="component" value="Chromosome 1_1"/>
</dbReference>
<gene>
    <name evidence="1" type="ORF">NDU88_001318</name>
</gene>
<reference evidence="1" key="1">
    <citation type="journal article" date="2022" name="bioRxiv">
        <title>Sequencing and chromosome-scale assembly of the giantPleurodeles waltlgenome.</title>
        <authorList>
            <person name="Brown T."/>
            <person name="Elewa A."/>
            <person name="Iarovenko S."/>
            <person name="Subramanian E."/>
            <person name="Araus A.J."/>
            <person name="Petzold A."/>
            <person name="Susuki M."/>
            <person name="Suzuki K.-i.T."/>
            <person name="Hayashi T."/>
            <person name="Toyoda A."/>
            <person name="Oliveira C."/>
            <person name="Osipova E."/>
            <person name="Leigh N.D."/>
            <person name="Simon A."/>
            <person name="Yun M.H."/>
        </authorList>
    </citation>
    <scope>NUCLEOTIDE SEQUENCE</scope>
    <source>
        <strain evidence="1">20211129_DDA</strain>
        <tissue evidence="1">Liver</tissue>
    </source>
</reference>
<dbReference type="EMBL" id="JANPWB010000001">
    <property type="protein sequence ID" value="KAJ1213686.1"/>
    <property type="molecule type" value="Genomic_DNA"/>
</dbReference>
<evidence type="ECO:0000313" key="1">
    <source>
        <dbReference type="EMBL" id="KAJ1213686.1"/>
    </source>
</evidence>
<proteinExistence type="predicted"/>
<protein>
    <submittedName>
        <fullName evidence="1">Uncharacterized protein</fullName>
    </submittedName>
</protein>